<dbReference type="eggNOG" id="COG0237">
    <property type="taxonomic scope" value="Bacteria"/>
</dbReference>
<comment type="pathway">
    <text evidence="3">Cofactor biosynthesis; coenzyme A biosynthesis; CoA from (R)-pantothenate: step 5/5.</text>
</comment>
<dbReference type="PANTHER" id="PTHR10695">
    <property type="entry name" value="DEPHOSPHO-COA KINASE-RELATED"/>
    <property type="match status" value="1"/>
</dbReference>
<feature type="region of interest" description="Disordered" evidence="5">
    <location>
        <begin position="110"/>
        <end position="158"/>
    </location>
</feature>
<dbReference type="GO" id="GO:0005737">
    <property type="term" value="C:cytoplasm"/>
    <property type="evidence" value="ECO:0007669"/>
    <property type="project" value="UniProtKB-SubCell"/>
</dbReference>
<dbReference type="AlphaFoldDB" id="A0A087E9P1"/>
<comment type="function">
    <text evidence="3">Catalyzes the phosphorylation of the 3'-hydroxyl group of dephosphocoenzyme A to form coenzyme A.</text>
</comment>
<dbReference type="EC" id="2.7.1.24" evidence="3 4"/>
<dbReference type="HAMAP" id="MF_00376">
    <property type="entry name" value="Dephospho_CoA_kinase"/>
    <property type="match status" value="1"/>
</dbReference>
<dbReference type="GO" id="GO:0015937">
    <property type="term" value="P:coenzyme A biosynthetic process"/>
    <property type="evidence" value="ECO:0007669"/>
    <property type="project" value="UniProtKB-UniRule"/>
</dbReference>
<dbReference type="Pfam" id="PF01121">
    <property type="entry name" value="CoaE"/>
    <property type="match status" value="2"/>
</dbReference>
<feature type="binding site" evidence="3">
    <location>
        <begin position="10"/>
        <end position="15"/>
    </location>
    <ligand>
        <name>ATP</name>
        <dbReference type="ChEBI" id="CHEBI:30616"/>
    </ligand>
</feature>
<dbReference type="PROSITE" id="PS51219">
    <property type="entry name" value="DPCK"/>
    <property type="match status" value="1"/>
</dbReference>
<sequence length="263" mass="28763">MRIGLTGGIAAGKSTVAQRLNDLGLVVIDYDALARQIVAPGSEGLRRIAQEFGEQAIGEDGGLNRSWLAGHVFGEQAAPGARERLDAIEHPLIYEAASRIEQRLMRGECETDGEVDGADVDSNHETGGHDGGTDGKCDDDENHERRGKYDGSRSRGGREAATRAIVVHDVPLLAEVIDAVPFSFAHIVSVEAPAETRIARMMGTRGMTREQALGRIRHQSSEAERRALADEVIDATQPIERMFEHVDTLVAQWRSELRDESYR</sequence>
<evidence type="ECO:0000256" key="1">
    <source>
        <dbReference type="ARBA" id="ARBA00022741"/>
    </source>
</evidence>
<comment type="catalytic activity">
    <reaction evidence="3">
        <text>3'-dephospho-CoA + ATP = ADP + CoA + H(+)</text>
        <dbReference type="Rhea" id="RHEA:18245"/>
        <dbReference type="ChEBI" id="CHEBI:15378"/>
        <dbReference type="ChEBI" id="CHEBI:30616"/>
        <dbReference type="ChEBI" id="CHEBI:57287"/>
        <dbReference type="ChEBI" id="CHEBI:57328"/>
        <dbReference type="ChEBI" id="CHEBI:456216"/>
        <dbReference type="EC" id="2.7.1.24"/>
    </reaction>
</comment>
<feature type="compositionally biased region" description="Basic and acidic residues" evidence="5">
    <location>
        <begin position="121"/>
        <end position="158"/>
    </location>
</feature>
<keyword evidence="3" id="KW-0173">Coenzyme A biosynthesis</keyword>
<comment type="similarity">
    <text evidence="3">Belongs to the CoaE family.</text>
</comment>
<organism evidence="6 7">
    <name type="scientific">Bifidobacterium subtile</name>
    <dbReference type="NCBI Taxonomy" id="77635"/>
    <lineage>
        <taxon>Bacteria</taxon>
        <taxon>Bacillati</taxon>
        <taxon>Actinomycetota</taxon>
        <taxon>Actinomycetes</taxon>
        <taxon>Bifidobacteriales</taxon>
        <taxon>Bifidobacteriaceae</taxon>
        <taxon>Bifidobacterium</taxon>
    </lineage>
</organism>
<dbReference type="NCBIfam" id="TIGR00152">
    <property type="entry name" value="dephospho-CoA kinase"/>
    <property type="match status" value="1"/>
</dbReference>
<dbReference type="EMBL" id="JGZR01000003">
    <property type="protein sequence ID" value="KFJ04492.1"/>
    <property type="molecule type" value="Genomic_DNA"/>
</dbReference>
<evidence type="ECO:0000313" key="6">
    <source>
        <dbReference type="EMBL" id="KFJ04492.1"/>
    </source>
</evidence>
<dbReference type="GO" id="GO:0005524">
    <property type="term" value="F:ATP binding"/>
    <property type="evidence" value="ECO:0007669"/>
    <property type="project" value="UniProtKB-UniRule"/>
</dbReference>
<comment type="caution">
    <text evidence="6">The sequence shown here is derived from an EMBL/GenBank/DDBJ whole genome shotgun (WGS) entry which is preliminary data.</text>
</comment>
<keyword evidence="1 3" id="KW-0547">Nucleotide-binding</keyword>
<comment type="subcellular location">
    <subcellularLocation>
        <location evidence="3">Cytoplasm</location>
    </subcellularLocation>
</comment>
<gene>
    <name evidence="3" type="primary">coaE</name>
    <name evidence="6" type="ORF">BISU_0499</name>
</gene>
<keyword evidence="7" id="KW-1185">Reference proteome</keyword>
<keyword evidence="2 3" id="KW-0067">ATP-binding</keyword>
<dbReference type="InterPro" id="IPR001977">
    <property type="entry name" value="Depp_CoAkinase"/>
</dbReference>
<dbReference type="STRING" id="77635.BISU_0499"/>
<dbReference type="SUPFAM" id="SSF52540">
    <property type="entry name" value="P-loop containing nucleoside triphosphate hydrolases"/>
    <property type="match status" value="1"/>
</dbReference>
<dbReference type="CDD" id="cd02022">
    <property type="entry name" value="DPCK"/>
    <property type="match status" value="1"/>
</dbReference>
<evidence type="ECO:0000256" key="4">
    <source>
        <dbReference type="NCBIfam" id="TIGR00152"/>
    </source>
</evidence>
<feature type="compositionally biased region" description="Acidic residues" evidence="5">
    <location>
        <begin position="110"/>
        <end position="119"/>
    </location>
</feature>
<evidence type="ECO:0000256" key="3">
    <source>
        <dbReference type="HAMAP-Rule" id="MF_00376"/>
    </source>
</evidence>
<accession>A0A087E9P1</accession>
<keyword evidence="3 6" id="KW-0808">Transferase</keyword>
<evidence type="ECO:0000313" key="7">
    <source>
        <dbReference type="Proteomes" id="UP000029055"/>
    </source>
</evidence>
<dbReference type="GO" id="GO:0004140">
    <property type="term" value="F:dephospho-CoA kinase activity"/>
    <property type="evidence" value="ECO:0007669"/>
    <property type="project" value="UniProtKB-UniRule"/>
</dbReference>
<dbReference type="Gene3D" id="3.40.50.300">
    <property type="entry name" value="P-loop containing nucleotide triphosphate hydrolases"/>
    <property type="match status" value="1"/>
</dbReference>
<name>A0A087E9P1_9BIFI</name>
<evidence type="ECO:0000256" key="5">
    <source>
        <dbReference type="SAM" id="MobiDB-lite"/>
    </source>
</evidence>
<dbReference type="InterPro" id="IPR027417">
    <property type="entry name" value="P-loop_NTPase"/>
</dbReference>
<reference evidence="6 7" key="1">
    <citation type="submission" date="2014-03" db="EMBL/GenBank/DDBJ databases">
        <title>Genomics of Bifidobacteria.</title>
        <authorList>
            <person name="Ventura M."/>
            <person name="Milani C."/>
            <person name="Lugli G.A."/>
        </authorList>
    </citation>
    <scope>NUCLEOTIDE SEQUENCE [LARGE SCALE GENOMIC DNA]</scope>
    <source>
        <strain evidence="6 7">LMG 11597</strain>
    </source>
</reference>
<dbReference type="PANTHER" id="PTHR10695:SF46">
    <property type="entry name" value="BIFUNCTIONAL COENZYME A SYNTHASE-RELATED"/>
    <property type="match status" value="1"/>
</dbReference>
<dbReference type="Proteomes" id="UP000029055">
    <property type="component" value="Unassembled WGS sequence"/>
</dbReference>
<proteinExistence type="inferred from homology"/>
<keyword evidence="3 6" id="KW-0418">Kinase</keyword>
<evidence type="ECO:0000256" key="2">
    <source>
        <dbReference type="ARBA" id="ARBA00022840"/>
    </source>
</evidence>
<protein>
    <recommendedName>
        <fullName evidence="3 4">Dephospho-CoA kinase</fullName>
        <ecNumber evidence="3 4">2.7.1.24</ecNumber>
    </recommendedName>
    <alternativeName>
        <fullName evidence="3">Dephosphocoenzyme A kinase</fullName>
    </alternativeName>
</protein>
<dbReference type="UniPathway" id="UPA00241">
    <property type="reaction ID" value="UER00356"/>
</dbReference>
<keyword evidence="3" id="KW-0963">Cytoplasm</keyword>